<evidence type="ECO:0000313" key="2">
    <source>
        <dbReference type="Proteomes" id="UP000197097"/>
    </source>
</evidence>
<dbReference type="InterPro" id="IPR008807">
    <property type="entry name" value="ROS_MUCR"/>
</dbReference>
<dbReference type="GO" id="GO:0008270">
    <property type="term" value="F:zinc ion binding"/>
    <property type="evidence" value="ECO:0007669"/>
    <property type="project" value="InterPro"/>
</dbReference>
<dbReference type="Proteomes" id="UP000197097">
    <property type="component" value="Unassembled WGS sequence"/>
</dbReference>
<dbReference type="GO" id="GO:0003677">
    <property type="term" value="F:DNA binding"/>
    <property type="evidence" value="ECO:0007669"/>
    <property type="project" value="InterPro"/>
</dbReference>
<dbReference type="Pfam" id="PF05443">
    <property type="entry name" value="ROS_MUCR"/>
    <property type="match status" value="1"/>
</dbReference>
<evidence type="ECO:0008006" key="3">
    <source>
        <dbReference type="Google" id="ProtNLM"/>
    </source>
</evidence>
<sequence>MENEDLLTHTADIAAAFVSNNSVAVGDIATLINSVYSSLSNLGRVDKRLQP</sequence>
<name>A0A246J506_9SPHN</name>
<evidence type="ECO:0000313" key="1">
    <source>
        <dbReference type="EMBL" id="OWQ87677.1"/>
    </source>
</evidence>
<reference evidence="1 2" key="1">
    <citation type="journal article" date="2002" name="Int. J. Syst. Evol. Microbiol.">
        <title>Sphingopyxis witflariensis sp. nov., isolated from activated sludge.</title>
        <authorList>
            <person name="Kampfer P."/>
            <person name="Witzenberger R."/>
            <person name="Denner E.B."/>
            <person name="Busse H.J."/>
            <person name="Neef A."/>
        </authorList>
    </citation>
    <scope>NUCLEOTIDE SEQUENCE [LARGE SCALE GENOMIC DNA]</scope>
    <source>
        <strain evidence="1 2">DSM 14551</strain>
    </source>
</reference>
<accession>A0A246J506</accession>
<proteinExistence type="predicted"/>
<organism evidence="1 2">
    <name type="scientific">Sphingopyxis witflariensis</name>
    <dbReference type="NCBI Taxonomy" id="173675"/>
    <lineage>
        <taxon>Bacteria</taxon>
        <taxon>Pseudomonadati</taxon>
        <taxon>Pseudomonadota</taxon>
        <taxon>Alphaproteobacteria</taxon>
        <taxon>Sphingomonadales</taxon>
        <taxon>Sphingomonadaceae</taxon>
        <taxon>Sphingopyxis</taxon>
    </lineage>
</organism>
<dbReference type="EMBL" id="NISJ01000035">
    <property type="protein sequence ID" value="OWQ87677.1"/>
    <property type="molecule type" value="Genomic_DNA"/>
</dbReference>
<dbReference type="GO" id="GO:0006355">
    <property type="term" value="P:regulation of DNA-templated transcription"/>
    <property type="evidence" value="ECO:0007669"/>
    <property type="project" value="InterPro"/>
</dbReference>
<comment type="caution">
    <text evidence="1">The sequence shown here is derived from an EMBL/GenBank/DDBJ whole genome shotgun (WGS) entry which is preliminary data.</text>
</comment>
<keyword evidence="2" id="KW-1185">Reference proteome</keyword>
<dbReference type="AlphaFoldDB" id="A0A246J506"/>
<gene>
    <name evidence="1" type="ORF">CDQ91_20815</name>
</gene>
<protein>
    <recommendedName>
        <fullName evidence="3">MucR family transcriptional regulator</fullName>
    </recommendedName>
</protein>